<comment type="subcellular location">
    <subcellularLocation>
        <location evidence="1">Cell membrane</location>
        <topology evidence="1">Multi-pass membrane protein</topology>
    </subcellularLocation>
</comment>
<dbReference type="PANTHER" id="PTHR42770:SF15">
    <property type="entry name" value="GLUTAMATE_GAMMA-AMINOBUTYRATE ANTIPORTER-RELATED"/>
    <property type="match status" value="1"/>
</dbReference>
<dbReference type="RefSeq" id="WP_345348619.1">
    <property type="nucleotide sequence ID" value="NZ_BAABHJ010000002.1"/>
</dbReference>
<sequence length="519" mass="54465">MAADDRGDFTGRWEHEKTHLRKAFFRLDIAAFLICALVGLDTLGTVAAKGPQGLVWLLFLAVFFFLPYGLLAAELGSSFPFEGGPYVWTKLAFGRFAAGVNQVLYWLSNPVWLGGTLTIVAVTTWEKFFFALPGGWKYAGGAVFVWIGALAVLLAFRVGKWLPTIGAVARIVLIGAFLVSVVVYGAEHGVHLRGADLKPTYIGFVGLVPVLVFNYVGFELPSTAAEEMTDPHRDVPAAIARSGVLAVVLYGAPILGTLLVLPHAAIGSLGGFVDACKAVFTVYGGHVAADGSVTLTGAGSVMGEIAALGLIIGVLTSGITWSMGGDRAQAVACADGAGPAFLGRFSARFGTPVRVNILSSVVSTVVMAAAFLLSKGDAQKYFSAVLGLAISTTFISYLLAFPSLYVLRRRLPDVERPYRAPAAGLVAALPTVFVVFTLVQLVWPGLGVGWFGTSGDPAGSLPEGFAHDRLGYVVSQLVPLALCVGLGVLFYVLGTPTRRARRSAAEPGPSPAGDAPADR</sequence>
<feature type="transmembrane region" description="Helical" evidence="7">
    <location>
        <begin position="165"/>
        <end position="187"/>
    </location>
</feature>
<feature type="transmembrane region" description="Helical" evidence="7">
    <location>
        <begin position="27"/>
        <end position="48"/>
    </location>
</feature>
<evidence type="ECO:0000313" key="9">
    <source>
        <dbReference type="Proteomes" id="UP001500212"/>
    </source>
</evidence>
<evidence type="ECO:0000256" key="1">
    <source>
        <dbReference type="ARBA" id="ARBA00004651"/>
    </source>
</evidence>
<evidence type="ECO:0000256" key="7">
    <source>
        <dbReference type="SAM" id="Phobius"/>
    </source>
</evidence>
<dbReference type="PANTHER" id="PTHR42770">
    <property type="entry name" value="AMINO ACID TRANSPORTER-RELATED"/>
    <property type="match status" value="1"/>
</dbReference>
<dbReference type="Pfam" id="PF13520">
    <property type="entry name" value="AA_permease_2"/>
    <property type="match status" value="1"/>
</dbReference>
<feature type="transmembrane region" description="Helical" evidence="7">
    <location>
        <begin position="238"/>
        <end position="261"/>
    </location>
</feature>
<dbReference type="EMBL" id="BAABHJ010000002">
    <property type="protein sequence ID" value="GAA4602809.1"/>
    <property type="molecule type" value="Genomic_DNA"/>
</dbReference>
<gene>
    <name evidence="8" type="ORF">GCM10023195_08920</name>
</gene>
<feature type="transmembrane region" description="Helical" evidence="7">
    <location>
        <begin position="54"/>
        <end position="73"/>
    </location>
</feature>
<dbReference type="Gene3D" id="1.20.1740.10">
    <property type="entry name" value="Amino acid/polyamine transporter I"/>
    <property type="match status" value="1"/>
</dbReference>
<evidence type="ECO:0000313" key="8">
    <source>
        <dbReference type="EMBL" id="GAA4602809.1"/>
    </source>
</evidence>
<feature type="transmembrane region" description="Helical" evidence="7">
    <location>
        <begin position="138"/>
        <end position="159"/>
    </location>
</feature>
<comment type="caution">
    <text evidence="8">The sequence shown here is derived from an EMBL/GenBank/DDBJ whole genome shotgun (WGS) entry which is preliminary data.</text>
</comment>
<keyword evidence="4 7" id="KW-0812">Transmembrane</keyword>
<protein>
    <submittedName>
        <fullName evidence="8">APC family permease</fullName>
    </submittedName>
</protein>
<name>A0ABP8TFU8_9ACTN</name>
<feature type="transmembrane region" description="Helical" evidence="7">
    <location>
        <begin position="419"/>
        <end position="443"/>
    </location>
</feature>
<dbReference type="InterPro" id="IPR002293">
    <property type="entry name" value="AA/rel_permease1"/>
</dbReference>
<organism evidence="8 9">
    <name type="scientific">Actinoallomurus liliacearum</name>
    <dbReference type="NCBI Taxonomy" id="1080073"/>
    <lineage>
        <taxon>Bacteria</taxon>
        <taxon>Bacillati</taxon>
        <taxon>Actinomycetota</taxon>
        <taxon>Actinomycetes</taxon>
        <taxon>Streptosporangiales</taxon>
        <taxon>Thermomonosporaceae</taxon>
        <taxon>Actinoallomurus</taxon>
    </lineage>
</organism>
<feature type="transmembrane region" description="Helical" evidence="7">
    <location>
        <begin position="199"/>
        <end position="218"/>
    </location>
</feature>
<evidence type="ECO:0000256" key="5">
    <source>
        <dbReference type="ARBA" id="ARBA00022989"/>
    </source>
</evidence>
<keyword evidence="2" id="KW-0813">Transport</keyword>
<evidence type="ECO:0000256" key="4">
    <source>
        <dbReference type="ARBA" id="ARBA00022692"/>
    </source>
</evidence>
<proteinExistence type="predicted"/>
<keyword evidence="5 7" id="KW-1133">Transmembrane helix</keyword>
<dbReference type="PIRSF" id="PIRSF006060">
    <property type="entry name" value="AA_transporter"/>
    <property type="match status" value="1"/>
</dbReference>
<reference evidence="9" key="1">
    <citation type="journal article" date="2019" name="Int. J. Syst. Evol. Microbiol.">
        <title>The Global Catalogue of Microorganisms (GCM) 10K type strain sequencing project: providing services to taxonomists for standard genome sequencing and annotation.</title>
        <authorList>
            <consortium name="The Broad Institute Genomics Platform"/>
            <consortium name="The Broad Institute Genome Sequencing Center for Infectious Disease"/>
            <person name="Wu L."/>
            <person name="Ma J."/>
        </authorList>
    </citation>
    <scope>NUCLEOTIDE SEQUENCE [LARGE SCALE GENOMIC DNA]</scope>
    <source>
        <strain evidence="9">JCM 17938</strain>
    </source>
</reference>
<dbReference type="Proteomes" id="UP001500212">
    <property type="component" value="Unassembled WGS sequence"/>
</dbReference>
<evidence type="ECO:0000256" key="3">
    <source>
        <dbReference type="ARBA" id="ARBA00022475"/>
    </source>
</evidence>
<feature type="transmembrane region" description="Helical" evidence="7">
    <location>
        <begin position="385"/>
        <end position="407"/>
    </location>
</feature>
<evidence type="ECO:0000256" key="6">
    <source>
        <dbReference type="ARBA" id="ARBA00023136"/>
    </source>
</evidence>
<keyword evidence="3" id="KW-1003">Cell membrane</keyword>
<feature type="transmembrane region" description="Helical" evidence="7">
    <location>
        <begin position="353"/>
        <end position="373"/>
    </location>
</feature>
<feature type="transmembrane region" description="Helical" evidence="7">
    <location>
        <begin position="470"/>
        <end position="493"/>
    </location>
</feature>
<accession>A0ABP8TFU8</accession>
<keyword evidence="9" id="KW-1185">Reference proteome</keyword>
<feature type="transmembrane region" description="Helical" evidence="7">
    <location>
        <begin position="111"/>
        <end position="131"/>
    </location>
</feature>
<evidence type="ECO:0000256" key="2">
    <source>
        <dbReference type="ARBA" id="ARBA00022448"/>
    </source>
</evidence>
<keyword evidence="6 7" id="KW-0472">Membrane</keyword>
<dbReference type="InterPro" id="IPR050367">
    <property type="entry name" value="APC_superfamily"/>
</dbReference>